<protein>
    <submittedName>
        <fullName evidence="1">Uncharacterized protein</fullName>
    </submittedName>
</protein>
<proteinExistence type="predicted"/>
<evidence type="ECO:0000313" key="1">
    <source>
        <dbReference type="EMBL" id="AGH57118.1"/>
    </source>
</evidence>
<dbReference type="KEGG" id="vg:15010721"/>
<keyword evidence="2" id="KW-1185">Reference proteome</keyword>
<dbReference type="GeneID" id="15010721"/>
<sequence>MGRKTAPQSNNSRSDNFQAADAFLRLEVVDGNGNKHRLPKDVALYLKNHISEQLINKASEDEEFEFKLVGKVHVVDNSPKEDVKF</sequence>
<name>M4SM80_9CAUD</name>
<dbReference type="Proteomes" id="UP000204031">
    <property type="component" value="Segment"/>
</dbReference>
<dbReference type="RefSeq" id="YP_007674189.1">
    <property type="nucleotide sequence ID" value="NC_020848.1"/>
</dbReference>
<accession>M4SM80</accession>
<dbReference type="OrthoDB" id="35378at10239"/>
<dbReference type="EMBL" id="HQ634194">
    <property type="protein sequence ID" value="AGH57118.1"/>
    <property type="molecule type" value="Genomic_DNA"/>
</dbReference>
<evidence type="ECO:0000313" key="2">
    <source>
        <dbReference type="Proteomes" id="UP000204031"/>
    </source>
</evidence>
<organism evidence="1 2">
    <name type="scientific">Vibrio phage VBP47</name>
    <dbReference type="NCBI Taxonomy" id="754073"/>
    <lineage>
        <taxon>Viruses</taxon>
        <taxon>Duplodnaviria</taxon>
        <taxon>Heunggongvirae</taxon>
        <taxon>Uroviricota</taxon>
        <taxon>Caudoviricetes</taxon>
        <taxon>Schitoviridae</taxon>
        <taxon>Fuhrmanvirinae</taxon>
        <taxon>Stoningtonvirus</taxon>
        <taxon>Stoningtonvirus VBP47</taxon>
    </lineage>
</organism>
<reference evidence="1 2" key="1">
    <citation type="submission" date="2010-11" db="EMBL/GenBank/DDBJ databases">
        <title>The Genome Sequence of Vibrio phage VBP47.</title>
        <authorList>
            <consortium name="The Broad Institute Genome Sequencing Platform"/>
            <person name="Henn M.R."/>
            <person name="Wharam S."/>
            <person name="Gilg I."/>
            <person name="Martinez Martinez J."/>
            <person name="Wilson W."/>
            <person name="Levin J."/>
            <person name="Malboeuf C."/>
            <person name="Casali M."/>
            <person name="Russ C."/>
            <person name="Lennon N."/>
            <person name="Chapman S.B."/>
            <person name="Erlich R."/>
            <person name="Young S.K."/>
            <person name="Yandava C."/>
            <person name="Zeng Q."/>
            <person name="Fitzgerald M.F."/>
            <person name="Alvarado L."/>
            <person name="Anderson S."/>
            <person name="Berlin A."/>
            <person name="Chen Z."/>
            <person name="Freedman E."/>
            <person name="Gellesch M."/>
            <person name="Goldberg J."/>
            <person name="Green L."/>
            <person name="Griggs A."/>
            <person name="Gujja S."/>
            <person name="Heilman E."/>
            <person name="Heiman D."/>
            <person name="Hollinger A."/>
            <person name="Howarth C."/>
            <person name="Larson L."/>
            <person name="Mehta T."/>
            <person name="Neiman D."/>
            <person name="Pearson M."/>
            <person name="Roberts A."/>
            <person name="Ryan E."/>
            <person name="Saif S."/>
            <person name="Shea T."/>
            <person name="Shenoy N."/>
            <person name="Sisk P."/>
            <person name="Stolte C."/>
            <person name="Sykes S."/>
            <person name="White J."/>
            <person name="Haas B."/>
            <person name="Nusbaum C."/>
            <person name="Birren B."/>
        </authorList>
    </citation>
    <scope>NUCLEOTIDE SEQUENCE [LARGE SCALE GENOMIC DNA]</scope>
    <source>
        <strain evidence="1 2">VBP47</strain>
    </source>
</reference>
<gene>
    <name evidence="1" type="ORF">VPNG_00094</name>
</gene>